<dbReference type="InterPro" id="IPR050486">
    <property type="entry name" value="Mannose-1P_guanyltransferase"/>
</dbReference>
<dbReference type="Gene3D" id="3.90.550.10">
    <property type="entry name" value="Spore Coat Polysaccharide Biosynthesis Protein SpsA, Chain A"/>
    <property type="match status" value="1"/>
</dbReference>
<dbReference type="InterPro" id="IPR029044">
    <property type="entry name" value="Nucleotide-diphossugar_trans"/>
</dbReference>
<keyword evidence="3" id="KW-1185">Reference proteome</keyword>
<dbReference type="InterPro" id="IPR005835">
    <property type="entry name" value="NTP_transferase_dom"/>
</dbReference>
<protein>
    <submittedName>
        <fullName evidence="2">Mannose-1-phosphate guanylyltransferase</fullName>
        <ecNumber evidence="2">2.7.7.13</ecNumber>
    </submittedName>
</protein>
<feature type="domain" description="Nucleotidyl transferase" evidence="1">
    <location>
        <begin position="6"/>
        <end position="228"/>
    </location>
</feature>
<gene>
    <name evidence="2" type="ORF">HDA37_004301</name>
</gene>
<evidence type="ECO:0000313" key="2">
    <source>
        <dbReference type="EMBL" id="NYG04016.1"/>
    </source>
</evidence>
<dbReference type="RefSeq" id="WP_179762014.1">
    <property type="nucleotide sequence ID" value="NZ_BAAAJZ010000003.1"/>
</dbReference>
<dbReference type="AlphaFoldDB" id="A0A852WEA4"/>
<keyword evidence="2" id="KW-0808">Transferase</keyword>
<dbReference type="SUPFAM" id="SSF53448">
    <property type="entry name" value="Nucleotide-diphospho-sugar transferases"/>
    <property type="match status" value="1"/>
</dbReference>
<comment type="caution">
    <text evidence="2">The sequence shown here is derived from an EMBL/GenBank/DDBJ whole genome shotgun (WGS) entry which is preliminary data.</text>
</comment>
<reference evidence="2 3" key="1">
    <citation type="submission" date="2020-07" db="EMBL/GenBank/DDBJ databases">
        <title>Sequencing the genomes of 1000 actinobacteria strains.</title>
        <authorList>
            <person name="Klenk H.-P."/>
        </authorList>
    </citation>
    <scope>NUCLEOTIDE SEQUENCE [LARGE SCALE GENOMIC DNA]</scope>
    <source>
        <strain evidence="2 3">DSM 44749</strain>
    </source>
</reference>
<evidence type="ECO:0000259" key="1">
    <source>
        <dbReference type="Pfam" id="PF00483"/>
    </source>
</evidence>
<keyword evidence="2" id="KW-0548">Nucleotidyltransferase</keyword>
<dbReference type="Proteomes" id="UP000549695">
    <property type="component" value="Unassembled WGS sequence"/>
</dbReference>
<organism evidence="2 3">
    <name type="scientific">Pseudonocardia alni</name>
    <name type="common">Amycolata alni</name>
    <dbReference type="NCBI Taxonomy" id="33907"/>
    <lineage>
        <taxon>Bacteria</taxon>
        <taxon>Bacillati</taxon>
        <taxon>Actinomycetota</taxon>
        <taxon>Actinomycetes</taxon>
        <taxon>Pseudonocardiales</taxon>
        <taxon>Pseudonocardiaceae</taxon>
        <taxon>Pseudonocardia</taxon>
    </lineage>
</organism>
<dbReference type="Pfam" id="PF00483">
    <property type="entry name" value="NTP_transferase"/>
    <property type="match status" value="1"/>
</dbReference>
<sequence>MPNLHAVVQAGGRGTRLAPYSTVLPKALMPVGGGCVIDNLLARFSAAGVKTVSITVSAFGPLIRSYCGDGERWGLEIEYIFEEEPLGTIGPLNALRHTVRDPFFVTNSDVFADVDLDSVLSEHREHGAPLTVVVTRQVVNIAYGVLEHHSGMVTDFREKPSQQFSVSTGIYLMEPSIFDHIPPSGPFGFDELMRTMLARGVPVNVYEHHGSWIDIGRVEDLRRAQEHAELAMRAPA</sequence>
<accession>A0A852WEA4</accession>
<dbReference type="PANTHER" id="PTHR22572">
    <property type="entry name" value="SUGAR-1-PHOSPHATE GUANYL TRANSFERASE"/>
    <property type="match status" value="1"/>
</dbReference>
<name>A0A852WEA4_PSEA5</name>
<dbReference type="EC" id="2.7.7.13" evidence="2"/>
<dbReference type="GeneID" id="98053992"/>
<proteinExistence type="predicted"/>
<dbReference type="GO" id="GO:0004475">
    <property type="term" value="F:mannose-1-phosphate guanylyltransferase (GTP) activity"/>
    <property type="evidence" value="ECO:0007669"/>
    <property type="project" value="UniProtKB-EC"/>
</dbReference>
<dbReference type="EMBL" id="JACCCZ010000001">
    <property type="protein sequence ID" value="NYG04016.1"/>
    <property type="molecule type" value="Genomic_DNA"/>
</dbReference>
<evidence type="ECO:0000313" key="3">
    <source>
        <dbReference type="Proteomes" id="UP000549695"/>
    </source>
</evidence>